<dbReference type="Gene3D" id="3.40.50.720">
    <property type="entry name" value="NAD(P)-binding Rossmann-like Domain"/>
    <property type="match status" value="1"/>
</dbReference>
<dbReference type="AlphaFoldDB" id="A0A2K8NB30"/>
<dbReference type="InterPro" id="IPR009057">
    <property type="entry name" value="Homeodomain-like_sf"/>
</dbReference>
<dbReference type="PROSITE" id="PS00688">
    <property type="entry name" value="SIGMA54_INTERACT_3"/>
    <property type="match status" value="1"/>
</dbReference>
<dbReference type="PROSITE" id="PS00676">
    <property type="entry name" value="SIGMA54_INTERACT_2"/>
    <property type="match status" value="1"/>
</dbReference>
<evidence type="ECO:0000256" key="1">
    <source>
        <dbReference type="ARBA" id="ARBA00022741"/>
    </source>
</evidence>
<dbReference type="InterPro" id="IPR025944">
    <property type="entry name" value="Sigma_54_int_dom_CS"/>
</dbReference>
<dbReference type="GO" id="GO:0005524">
    <property type="term" value="F:ATP binding"/>
    <property type="evidence" value="ECO:0007669"/>
    <property type="project" value="UniProtKB-KW"/>
</dbReference>
<dbReference type="InterPro" id="IPR002078">
    <property type="entry name" value="Sigma_54_int"/>
</dbReference>
<dbReference type="InterPro" id="IPR025662">
    <property type="entry name" value="Sigma_54_int_dom_ATP-bd_1"/>
</dbReference>
<evidence type="ECO:0000256" key="5">
    <source>
        <dbReference type="ARBA" id="ARBA00023163"/>
    </source>
</evidence>
<dbReference type="GO" id="GO:0006355">
    <property type="term" value="P:regulation of DNA-templated transcription"/>
    <property type="evidence" value="ECO:0007669"/>
    <property type="project" value="InterPro"/>
</dbReference>
<evidence type="ECO:0000259" key="8">
    <source>
        <dbReference type="PROSITE" id="PS50112"/>
    </source>
</evidence>
<dbReference type="Pfam" id="PF25601">
    <property type="entry name" value="AAA_lid_14"/>
    <property type="match status" value="1"/>
</dbReference>
<dbReference type="EMBL" id="CP024955">
    <property type="protein sequence ID" value="ATY86531.1"/>
    <property type="molecule type" value="Genomic_DNA"/>
</dbReference>
<evidence type="ECO:0000256" key="6">
    <source>
        <dbReference type="SAM" id="Coils"/>
    </source>
</evidence>
<dbReference type="InterPro" id="IPR002197">
    <property type="entry name" value="HTH_Fis"/>
</dbReference>
<dbReference type="InterPro" id="IPR000700">
    <property type="entry name" value="PAS-assoc_C"/>
</dbReference>
<protein>
    <submittedName>
        <fullName evidence="10">Sigma-54-dependent Fis family transcriptional regulator</fullName>
    </submittedName>
</protein>
<evidence type="ECO:0000313" key="10">
    <source>
        <dbReference type="EMBL" id="ATY86531.1"/>
    </source>
</evidence>
<keyword evidence="5" id="KW-0804">Transcription</keyword>
<accession>A0A2K8NB30</accession>
<dbReference type="InterPro" id="IPR003593">
    <property type="entry name" value="AAA+_ATPase"/>
</dbReference>
<keyword evidence="1" id="KW-0547">Nucleotide-binding</keyword>
<dbReference type="NCBIfam" id="TIGR00229">
    <property type="entry name" value="sensory_box"/>
    <property type="match status" value="2"/>
</dbReference>
<feature type="domain" description="PAS" evidence="8">
    <location>
        <begin position="114"/>
        <end position="158"/>
    </location>
</feature>
<dbReference type="PROSITE" id="PS50045">
    <property type="entry name" value="SIGMA54_INTERACT_4"/>
    <property type="match status" value="1"/>
</dbReference>
<dbReference type="RefSeq" id="WP_100669376.1">
    <property type="nucleotide sequence ID" value="NZ_CP024955.1"/>
</dbReference>
<dbReference type="FunFam" id="3.40.50.300:FF:000006">
    <property type="entry name" value="DNA-binding transcriptional regulator NtrC"/>
    <property type="match status" value="1"/>
</dbReference>
<evidence type="ECO:0000259" key="9">
    <source>
        <dbReference type="PROSITE" id="PS50113"/>
    </source>
</evidence>
<dbReference type="InterPro" id="IPR013767">
    <property type="entry name" value="PAS_fold"/>
</dbReference>
<evidence type="ECO:0000256" key="2">
    <source>
        <dbReference type="ARBA" id="ARBA00022840"/>
    </source>
</evidence>
<dbReference type="InterPro" id="IPR000014">
    <property type="entry name" value="PAS"/>
</dbReference>
<dbReference type="SUPFAM" id="SSF46689">
    <property type="entry name" value="Homeodomain-like"/>
    <property type="match status" value="1"/>
</dbReference>
<proteinExistence type="predicted"/>
<dbReference type="OrthoDB" id="9762199at2"/>
<keyword evidence="2" id="KW-0067">ATP-binding</keyword>
<dbReference type="Pfam" id="PF00158">
    <property type="entry name" value="Sigma54_activat"/>
    <property type="match status" value="1"/>
</dbReference>
<dbReference type="PROSITE" id="PS50113">
    <property type="entry name" value="PAC"/>
    <property type="match status" value="1"/>
</dbReference>
<dbReference type="Pfam" id="PF02954">
    <property type="entry name" value="HTH_8"/>
    <property type="match status" value="1"/>
</dbReference>
<dbReference type="Proteomes" id="UP000231932">
    <property type="component" value="Chromosome"/>
</dbReference>
<dbReference type="PROSITE" id="PS00675">
    <property type="entry name" value="SIGMA54_INTERACT_1"/>
    <property type="match status" value="1"/>
</dbReference>
<keyword evidence="11" id="KW-1185">Reference proteome</keyword>
<dbReference type="InterPro" id="IPR058031">
    <property type="entry name" value="AAA_lid_NorR"/>
</dbReference>
<dbReference type="CDD" id="cd00130">
    <property type="entry name" value="PAS"/>
    <property type="match status" value="2"/>
</dbReference>
<evidence type="ECO:0000256" key="4">
    <source>
        <dbReference type="ARBA" id="ARBA00023125"/>
    </source>
</evidence>
<feature type="domain" description="PAC" evidence="9">
    <location>
        <begin position="175"/>
        <end position="228"/>
    </location>
</feature>
<dbReference type="SMART" id="SM00091">
    <property type="entry name" value="PAS"/>
    <property type="match status" value="2"/>
</dbReference>
<dbReference type="InterPro" id="IPR035965">
    <property type="entry name" value="PAS-like_dom_sf"/>
</dbReference>
<dbReference type="SMART" id="SM00382">
    <property type="entry name" value="AAA"/>
    <property type="match status" value="1"/>
</dbReference>
<dbReference type="Pfam" id="PF00989">
    <property type="entry name" value="PAS"/>
    <property type="match status" value="2"/>
</dbReference>
<keyword evidence="4" id="KW-0238">DNA-binding</keyword>
<gene>
    <name evidence="10" type="ORF">CVV65_09740</name>
</gene>
<evidence type="ECO:0000259" key="7">
    <source>
        <dbReference type="PROSITE" id="PS50045"/>
    </source>
</evidence>
<feature type="domain" description="Sigma-54 factor interaction" evidence="7">
    <location>
        <begin position="366"/>
        <end position="596"/>
    </location>
</feature>
<dbReference type="SUPFAM" id="SSF52540">
    <property type="entry name" value="P-loop containing nucleoside triphosphate hydrolases"/>
    <property type="match status" value="1"/>
</dbReference>
<dbReference type="Gene3D" id="3.30.450.20">
    <property type="entry name" value="PAS domain"/>
    <property type="match status" value="2"/>
</dbReference>
<dbReference type="CDD" id="cd00009">
    <property type="entry name" value="AAA"/>
    <property type="match status" value="1"/>
</dbReference>
<dbReference type="PROSITE" id="PS50112">
    <property type="entry name" value="PAS"/>
    <property type="match status" value="2"/>
</dbReference>
<sequence>MVRVLLVGGGKGGTALLRAFHSMEAVRVVAVVDLDPGAPALGLAREWGIETAADYRPYFHGVDVVIEATGDVGVYREIDSARPPGVTLVPGPVAELLMTLLQEKEQLIHRLSRQRRELDAILNSTHDAMMAVDQAGCITLFNAAAQRLTGLHAAEVLGTEAKTTIPNSRLHIVLQTGQAELNQLQDLGRVKIITNRMPVRDEDGRVVGAVAVFRDVTELFGLAEEVTNLREIQSLLEAIINATQDAISVVDREGKGILINPAYTRLTGLGPDDVIGKPATVDIAEGESMHYQVLRTRRAVKGVPMKVGPARREVIVNCAPILVDGELKGSVGVIHDISEIQQLTEELDRAKRLIRKLEAKYTFEDIIGHSPSFVSAVHLARSAAQTPATVLLRGESGTGKELFAHAIHNESARRYHQFIRVNCAAFSESLLESELFGYEEGAFTGAKRGGKKGVFEEASGGTLFLDEIGELPLPTQAKILRAIQEKEIVRVGGSRAIPVDVRIIAATHVNLEKAIQEGRFRQDLYYRLNVMPIVLPPLRERKEDIEPLARQFVRKFNQDFGRQVEGLTPRAIARLEEYSWPGNVRELENVIGRAMIRVGYTDTWIDTVHLPLSDLGAGQINPEEPEDERTLEDVVNAAEKAHIQRVLDKVNGNKTEAARRLGISVRNLYYKLEKLGIDPWSG</sequence>
<dbReference type="SUPFAM" id="SSF55785">
    <property type="entry name" value="PYP-like sensor domain (PAS domain)"/>
    <property type="match status" value="2"/>
</dbReference>
<dbReference type="InterPro" id="IPR036291">
    <property type="entry name" value="NAD(P)-bd_dom_sf"/>
</dbReference>
<keyword evidence="3" id="KW-0805">Transcription regulation</keyword>
<dbReference type="InterPro" id="IPR025943">
    <property type="entry name" value="Sigma_54_int_dom_ATP-bd_2"/>
</dbReference>
<dbReference type="Gene3D" id="1.10.8.60">
    <property type="match status" value="1"/>
</dbReference>
<dbReference type="KEGG" id="kyr:CVV65_09740"/>
<feature type="coiled-coil region" evidence="6">
    <location>
        <begin position="94"/>
        <end position="124"/>
    </location>
</feature>
<dbReference type="Gene3D" id="3.40.50.300">
    <property type="entry name" value="P-loop containing nucleotide triphosphate hydrolases"/>
    <property type="match status" value="1"/>
</dbReference>
<name>A0A2K8NB30_9BACL</name>
<organism evidence="10 11">
    <name type="scientific">Kyrpidia spormannii</name>
    <dbReference type="NCBI Taxonomy" id="2055160"/>
    <lineage>
        <taxon>Bacteria</taxon>
        <taxon>Bacillati</taxon>
        <taxon>Bacillota</taxon>
        <taxon>Bacilli</taxon>
        <taxon>Bacillales</taxon>
        <taxon>Alicyclobacillaceae</taxon>
        <taxon>Kyrpidia</taxon>
    </lineage>
</organism>
<keyword evidence="6" id="KW-0175">Coiled coil</keyword>
<dbReference type="SUPFAM" id="SSF51735">
    <property type="entry name" value="NAD(P)-binding Rossmann-fold domains"/>
    <property type="match status" value="1"/>
</dbReference>
<dbReference type="PANTHER" id="PTHR32071">
    <property type="entry name" value="TRANSCRIPTIONAL REGULATORY PROTEIN"/>
    <property type="match status" value="1"/>
</dbReference>
<dbReference type="InterPro" id="IPR027417">
    <property type="entry name" value="P-loop_NTPase"/>
</dbReference>
<feature type="domain" description="PAS" evidence="8">
    <location>
        <begin position="232"/>
        <end position="303"/>
    </location>
</feature>
<dbReference type="PRINTS" id="PR01590">
    <property type="entry name" value="HTHFIS"/>
</dbReference>
<dbReference type="GO" id="GO:0043565">
    <property type="term" value="F:sequence-specific DNA binding"/>
    <property type="evidence" value="ECO:0007669"/>
    <property type="project" value="InterPro"/>
</dbReference>
<evidence type="ECO:0000256" key="3">
    <source>
        <dbReference type="ARBA" id="ARBA00023015"/>
    </source>
</evidence>
<evidence type="ECO:0000313" key="11">
    <source>
        <dbReference type="Proteomes" id="UP000231932"/>
    </source>
</evidence>
<dbReference type="PANTHER" id="PTHR32071:SF121">
    <property type="entry name" value="SIGMA L-DEPENDENT TRANSCRIPTIONAL REGULATOR YQIR-RELATED"/>
    <property type="match status" value="1"/>
</dbReference>
<reference evidence="11" key="1">
    <citation type="submission" date="2017-11" db="EMBL/GenBank/DDBJ databases">
        <title>Complete Genome Sequence of Kyrpidia sp. Strain EA-1, a thermophilic, hydrogen-oxidizing Bacterium, isolated from the Azores.</title>
        <authorList>
            <person name="Reiner J.E."/>
            <person name="Lapp C.J."/>
            <person name="Bunk B."/>
            <person name="Gescher J."/>
        </authorList>
    </citation>
    <scope>NUCLEOTIDE SEQUENCE [LARGE SCALE GENOMIC DNA]</scope>
    <source>
        <strain evidence="11">EA-1</strain>
    </source>
</reference>
<dbReference type="Gene3D" id="1.10.10.60">
    <property type="entry name" value="Homeodomain-like"/>
    <property type="match status" value="1"/>
</dbReference>